<dbReference type="EMBL" id="JARBDR010000908">
    <property type="protein sequence ID" value="KAJ8303720.1"/>
    <property type="molecule type" value="Genomic_DNA"/>
</dbReference>
<reference evidence="2 3" key="1">
    <citation type="submission" date="2022-12" db="EMBL/GenBank/DDBJ databases">
        <title>Chromosome-level genome of Tegillarca granosa.</title>
        <authorList>
            <person name="Kim J."/>
        </authorList>
    </citation>
    <scope>NUCLEOTIDE SEQUENCE [LARGE SCALE GENOMIC DNA]</scope>
    <source>
        <strain evidence="2">Teg-2019</strain>
        <tissue evidence="2">Adductor muscle</tissue>
    </source>
</reference>
<organism evidence="2 3">
    <name type="scientific">Tegillarca granosa</name>
    <name type="common">Malaysian cockle</name>
    <name type="synonym">Anadara granosa</name>
    <dbReference type="NCBI Taxonomy" id="220873"/>
    <lineage>
        <taxon>Eukaryota</taxon>
        <taxon>Metazoa</taxon>
        <taxon>Spiralia</taxon>
        <taxon>Lophotrochozoa</taxon>
        <taxon>Mollusca</taxon>
        <taxon>Bivalvia</taxon>
        <taxon>Autobranchia</taxon>
        <taxon>Pteriomorphia</taxon>
        <taxon>Arcoida</taxon>
        <taxon>Arcoidea</taxon>
        <taxon>Arcidae</taxon>
        <taxon>Tegillarca</taxon>
    </lineage>
</organism>
<evidence type="ECO:0000313" key="3">
    <source>
        <dbReference type="Proteomes" id="UP001217089"/>
    </source>
</evidence>
<keyword evidence="1" id="KW-0378">Hydrolase</keyword>
<dbReference type="Proteomes" id="UP001217089">
    <property type="component" value="Unassembled WGS sequence"/>
</dbReference>
<dbReference type="InterPro" id="IPR022894">
    <property type="entry name" value="Oligoribonuclease"/>
</dbReference>
<keyword evidence="3" id="KW-1185">Reference proteome</keyword>
<evidence type="ECO:0000313" key="2">
    <source>
        <dbReference type="EMBL" id="KAJ8303720.1"/>
    </source>
</evidence>
<accession>A0ABQ9EJZ6</accession>
<sequence length="114" mass="13434">MSDRASTEKGFNVMLQQYRKENLPVDLNNSDDLSTDERELCGSMNNFYCGLHLLVGMADVAETALKKFEETYLESKDKEQQAKLLPWEEMKKWCFFTMENLFKTKKDYKQDIKV</sequence>
<name>A0ABQ9EJZ6_TEGGR</name>
<proteinExistence type="predicted"/>
<dbReference type="PANTHER" id="PTHR11046:SF25">
    <property type="match status" value="1"/>
</dbReference>
<comment type="caution">
    <text evidence="2">The sequence shown here is derived from an EMBL/GenBank/DDBJ whole genome shotgun (WGS) entry which is preliminary data.</text>
</comment>
<evidence type="ECO:0000256" key="1">
    <source>
        <dbReference type="ARBA" id="ARBA00022722"/>
    </source>
</evidence>
<dbReference type="PANTHER" id="PTHR11046">
    <property type="entry name" value="OLIGORIBONUCLEASE, MITOCHONDRIAL"/>
    <property type="match status" value="1"/>
</dbReference>
<keyword evidence="1" id="KW-0540">Nuclease</keyword>
<gene>
    <name evidence="2" type="ORF">KUTeg_018643</name>
</gene>
<protein>
    <submittedName>
        <fullName evidence="2">Uncharacterized protein</fullName>
    </submittedName>
</protein>